<dbReference type="SMART" id="SM00966">
    <property type="entry name" value="SpoVT_AbrB"/>
    <property type="match status" value="1"/>
</dbReference>
<feature type="domain" description="SpoVT-AbrB" evidence="1">
    <location>
        <begin position="5"/>
        <end position="48"/>
    </location>
</feature>
<dbReference type="PANTHER" id="PTHR34860">
    <property type="entry name" value="REPRESSOR-LIKE PROTEIN SSO7C3"/>
    <property type="match status" value="1"/>
</dbReference>
<accession>A0A650CWI2</accession>
<organism evidence="3 4">
    <name type="scientific">Acidianus ambivalens</name>
    <name type="common">Desulfurolobus ambivalens</name>
    <dbReference type="NCBI Taxonomy" id="2283"/>
    <lineage>
        <taxon>Archaea</taxon>
        <taxon>Thermoproteota</taxon>
        <taxon>Thermoprotei</taxon>
        <taxon>Sulfolobales</taxon>
        <taxon>Sulfolobaceae</taxon>
        <taxon>Acidianus</taxon>
    </lineage>
</organism>
<reference evidence="2 5" key="1">
    <citation type="submission" date="2019-10" db="EMBL/GenBank/DDBJ databases">
        <title>Comparative genomics of sulfur disproportionating microorganisms.</title>
        <authorList>
            <person name="Ward L.M."/>
            <person name="Bertran E."/>
            <person name="Johnston D."/>
        </authorList>
    </citation>
    <scope>NUCLEOTIDE SEQUENCE [LARGE SCALE GENOMIC DNA]</scope>
    <source>
        <strain evidence="2 5">DSM 3772</strain>
    </source>
</reference>
<gene>
    <name evidence="3" type="ORF">D1866_08245</name>
    <name evidence="2" type="ORF">GFB69_11875</name>
</gene>
<dbReference type="SUPFAM" id="SSF89447">
    <property type="entry name" value="AbrB/MazE/MraZ-like"/>
    <property type="match status" value="1"/>
</dbReference>
<dbReference type="EMBL" id="CP045482">
    <property type="protein sequence ID" value="QGR21992.1"/>
    <property type="molecule type" value="Genomic_DNA"/>
</dbReference>
<dbReference type="InterPro" id="IPR007159">
    <property type="entry name" value="SpoVT-AbrB_dom"/>
</dbReference>
<dbReference type="Proteomes" id="UP000474054">
    <property type="component" value="Unassembled WGS sequence"/>
</dbReference>
<proteinExistence type="predicted"/>
<dbReference type="PANTHER" id="PTHR34860:SF7">
    <property type="entry name" value="TRANSCRIPTION REGULATOR, SPOVT_ABRB FAMILY"/>
    <property type="match status" value="1"/>
</dbReference>
<dbReference type="Gene3D" id="2.10.260.10">
    <property type="match status" value="1"/>
</dbReference>
<keyword evidence="4" id="KW-1185">Reference proteome</keyword>
<evidence type="ECO:0000259" key="1">
    <source>
        <dbReference type="SMART" id="SM00966"/>
    </source>
</evidence>
<protein>
    <submittedName>
        <fullName evidence="3">AbrB/MazE/SpoVT family DNA-binding domain-containing protein</fullName>
    </submittedName>
</protein>
<dbReference type="AlphaFoldDB" id="A0A650CWI2"/>
<dbReference type="InterPro" id="IPR037914">
    <property type="entry name" value="SpoVT-AbrB_sf"/>
</dbReference>
<dbReference type="GO" id="GO:0003677">
    <property type="term" value="F:DNA binding"/>
    <property type="evidence" value="ECO:0007669"/>
    <property type="project" value="UniProtKB-KW"/>
</dbReference>
<name>A0A650CWI2_ACIAM</name>
<keyword evidence="3" id="KW-0238">DNA-binding</keyword>
<dbReference type="Proteomes" id="UP000426328">
    <property type="component" value="Chromosome"/>
</dbReference>
<evidence type="ECO:0000313" key="2">
    <source>
        <dbReference type="EMBL" id="MQL56385.1"/>
    </source>
</evidence>
<evidence type="ECO:0000313" key="5">
    <source>
        <dbReference type="Proteomes" id="UP000474054"/>
    </source>
</evidence>
<reference evidence="3 4" key="2">
    <citation type="submission" date="2019-10" db="EMBL/GenBank/DDBJ databases">
        <title>Genome Sequences from Six Type Strain Members of the Archaeal Family Sulfolobaceae: Acidianus ambivalens, Acidianus infernus, Metallosphaera prunae, Stygiolobus azoricus, Sulfolobus metallicus, and Sulfurisphaera ohwakuensis.</title>
        <authorList>
            <person name="Counts J.A."/>
            <person name="Kelly R.M."/>
        </authorList>
    </citation>
    <scope>NUCLEOTIDE SEQUENCE [LARGE SCALE GENOMIC DNA]</scope>
    <source>
        <strain evidence="3 4">LEI 10</strain>
    </source>
</reference>
<dbReference type="Pfam" id="PF04014">
    <property type="entry name" value="MazE_antitoxin"/>
    <property type="match status" value="1"/>
</dbReference>
<dbReference type="NCBIfam" id="TIGR01439">
    <property type="entry name" value="lp_hng_hel_AbrB"/>
    <property type="match status" value="1"/>
</dbReference>
<dbReference type="KEGG" id="aamb:D1866_08245"/>
<evidence type="ECO:0000313" key="4">
    <source>
        <dbReference type="Proteomes" id="UP000426328"/>
    </source>
</evidence>
<dbReference type="RefSeq" id="WP_152943151.1">
    <property type="nucleotide sequence ID" value="NZ_CP045482.1"/>
</dbReference>
<dbReference type="GeneID" id="42779718"/>
<evidence type="ECO:0000313" key="3">
    <source>
        <dbReference type="EMBL" id="QGR21992.1"/>
    </source>
</evidence>
<dbReference type="EMBL" id="WHYS01000003">
    <property type="protein sequence ID" value="MQL56385.1"/>
    <property type="molecule type" value="Genomic_DNA"/>
</dbReference>
<dbReference type="InterPro" id="IPR052975">
    <property type="entry name" value="Repressor-like_regulatory"/>
</dbReference>
<sequence length="80" mass="9119">MKTKVRVGKKLTIHIPKAVAEELNIKDGDILSLRVKDNKIILEQDNAILLSLKGKKFAKISLDEIEKISEEEQNKYENSN</sequence>